<evidence type="ECO:0000256" key="5">
    <source>
        <dbReference type="ARBA" id="ARBA00022679"/>
    </source>
</evidence>
<comment type="catalytic activity">
    <reaction evidence="1">
        <text>ATP + protein L-histidine = ADP + protein N-phospho-L-histidine.</text>
        <dbReference type="EC" id="2.7.13.3"/>
    </reaction>
</comment>
<evidence type="ECO:0000256" key="7">
    <source>
        <dbReference type="ARBA" id="ARBA00022777"/>
    </source>
</evidence>
<dbReference type="SUPFAM" id="SSF55874">
    <property type="entry name" value="ATPase domain of HSP90 chaperone/DNA topoisomerase II/histidine kinase"/>
    <property type="match status" value="1"/>
</dbReference>
<reference evidence="12 13" key="1">
    <citation type="submission" date="2016-10" db="EMBL/GenBank/DDBJ databases">
        <authorList>
            <person name="de Groot N.N."/>
        </authorList>
    </citation>
    <scope>NUCLEOTIDE SEQUENCE [LARGE SCALE GENOMIC DNA]</scope>
    <source>
        <strain evidence="12 13">CGMCC 1.9109</strain>
    </source>
</reference>
<evidence type="ECO:0000259" key="11">
    <source>
        <dbReference type="PROSITE" id="PS50109"/>
    </source>
</evidence>
<dbReference type="InterPro" id="IPR036097">
    <property type="entry name" value="HisK_dim/P_sf"/>
</dbReference>
<gene>
    <name evidence="12" type="ORF">SAMN04488071_2104</name>
</gene>
<dbReference type="Gene3D" id="3.30.450.20">
    <property type="entry name" value="PAS domain"/>
    <property type="match status" value="1"/>
</dbReference>
<dbReference type="SMART" id="SM00388">
    <property type="entry name" value="HisKA"/>
    <property type="match status" value="1"/>
</dbReference>
<evidence type="ECO:0000256" key="8">
    <source>
        <dbReference type="ARBA" id="ARBA00022840"/>
    </source>
</evidence>
<dbReference type="Gene3D" id="3.30.450.40">
    <property type="match status" value="1"/>
</dbReference>
<evidence type="ECO:0000256" key="6">
    <source>
        <dbReference type="ARBA" id="ARBA00022741"/>
    </source>
</evidence>
<dbReference type="PANTHER" id="PTHR43711">
    <property type="entry name" value="TWO-COMPONENT HISTIDINE KINASE"/>
    <property type="match status" value="1"/>
</dbReference>
<dbReference type="GO" id="GO:0000155">
    <property type="term" value="F:phosphorelay sensor kinase activity"/>
    <property type="evidence" value="ECO:0007669"/>
    <property type="project" value="InterPro"/>
</dbReference>
<dbReference type="Pfam" id="PF02518">
    <property type="entry name" value="HATPase_c"/>
    <property type="match status" value="1"/>
</dbReference>
<dbReference type="InterPro" id="IPR050736">
    <property type="entry name" value="Sensor_HK_Regulatory"/>
</dbReference>
<dbReference type="RefSeq" id="WP_139167565.1">
    <property type="nucleotide sequence ID" value="NZ_FNAK01000004.1"/>
</dbReference>
<dbReference type="CDD" id="cd00082">
    <property type="entry name" value="HisKA"/>
    <property type="match status" value="1"/>
</dbReference>
<dbReference type="PROSITE" id="PS50109">
    <property type="entry name" value="HIS_KIN"/>
    <property type="match status" value="1"/>
</dbReference>
<dbReference type="InterPro" id="IPR000014">
    <property type="entry name" value="PAS"/>
</dbReference>
<evidence type="ECO:0000256" key="1">
    <source>
        <dbReference type="ARBA" id="ARBA00000085"/>
    </source>
</evidence>
<evidence type="ECO:0000256" key="2">
    <source>
        <dbReference type="ARBA" id="ARBA00004370"/>
    </source>
</evidence>
<dbReference type="InterPro" id="IPR003018">
    <property type="entry name" value="GAF"/>
</dbReference>
<dbReference type="Pfam" id="PF13426">
    <property type="entry name" value="PAS_9"/>
    <property type="match status" value="1"/>
</dbReference>
<dbReference type="InterPro" id="IPR036890">
    <property type="entry name" value="HATPase_C_sf"/>
</dbReference>
<dbReference type="Gene3D" id="3.30.565.10">
    <property type="entry name" value="Histidine kinase-like ATPase, C-terminal domain"/>
    <property type="match status" value="1"/>
</dbReference>
<dbReference type="PRINTS" id="PR00344">
    <property type="entry name" value="BCTRLSENSOR"/>
</dbReference>
<dbReference type="NCBIfam" id="TIGR00229">
    <property type="entry name" value="sensory_box"/>
    <property type="match status" value="1"/>
</dbReference>
<dbReference type="SUPFAM" id="SSF47384">
    <property type="entry name" value="Homodimeric domain of signal transducing histidine kinase"/>
    <property type="match status" value="1"/>
</dbReference>
<sequence>MPKHNRPKEQLQILNKFARDLMRLSSVDDLVWYVVEEVVGQQGFVDCVIYLHDDKRGKLVQRAAYGEKKGPDQSIENKIELDLGAGISGHVAMTLKPERIADTRLDQRYIEDLRGMRSELTVPIVYADKLYGIIDCEHPDVGYFTKDHEDLLTTVASMLAVRLAEWQTHKQLAESEEKYRQLFEMSEDAMMILTENKFELCNRGAATMFEYASAEEMEQAHPSEVSPEFQPCGLTSFEKAEDMMRIAIEEGYNRFEWMHRKKTGEVFPVEVTLTRVPYQGQAALYAICRDITDAKADQAALQRALAEAEAANKAKSTFLANMSHELRTPLNAIIGMSEIMKDKLFGPIENAKYEEYSNDIYRSGTFLLQMINDILDLSAIDAAERAPEKAHLDVAEIIGDCTVMVSAQATKKRIQIRPDLSKAPVAVWADPRGLRQILINLMSNAVKFGKENGFVWVQVIDQKDSALFRVMDDGRGIPEDRLATITHRFDRGHLDPTNAIEGTGLGLAIVEQFVTLHGGSLKIESRLGEGTTVTFDLPKKPA</sequence>
<keyword evidence="9" id="KW-0902">Two-component regulatory system</keyword>
<evidence type="ECO:0000256" key="10">
    <source>
        <dbReference type="ARBA" id="ARBA00023136"/>
    </source>
</evidence>
<evidence type="ECO:0000256" key="9">
    <source>
        <dbReference type="ARBA" id="ARBA00023012"/>
    </source>
</evidence>
<evidence type="ECO:0000313" key="12">
    <source>
        <dbReference type="EMBL" id="SDE10229.1"/>
    </source>
</evidence>
<dbReference type="InterPro" id="IPR004358">
    <property type="entry name" value="Sig_transdc_His_kin-like_C"/>
</dbReference>
<dbReference type="AlphaFoldDB" id="A0A1G7A5X6"/>
<name>A0A1G7A5X6_9PROT</name>
<dbReference type="GO" id="GO:0016020">
    <property type="term" value="C:membrane"/>
    <property type="evidence" value="ECO:0007669"/>
    <property type="project" value="UniProtKB-SubCell"/>
</dbReference>
<keyword evidence="7" id="KW-0418">Kinase</keyword>
<dbReference type="FunFam" id="3.30.565.10:FF:000006">
    <property type="entry name" value="Sensor histidine kinase WalK"/>
    <property type="match status" value="1"/>
</dbReference>
<dbReference type="InterPro" id="IPR029016">
    <property type="entry name" value="GAF-like_dom_sf"/>
</dbReference>
<keyword evidence="4" id="KW-0597">Phosphoprotein</keyword>
<dbReference type="SUPFAM" id="SSF55781">
    <property type="entry name" value="GAF domain-like"/>
    <property type="match status" value="1"/>
</dbReference>
<keyword evidence="13" id="KW-1185">Reference proteome</keyword>
<evidence type="ECO:0000256" key="3">
    <source>
        <dbReference type="ARBA" id="ARBA00012438"/>
    </source>
</evidence>
<keyword evidence="10" id="KW-0472">Membrane</keyword>
<dbReference type="STRING" id="637679.GCA_001550055_01753"/>
<keyword evidence="5" id="KW-0808">Transferase</keyword>
<dbReference type="EMBL" id="FNAK01000004">
    <property type="protein sequence ID" value="SDE10229.1"/>
    <property type="molecule type" value="Genomic_DNA"/>
</dbReference>
<dbReference type="CDD" id="cd00075">
    <property type="entry name" value="HATPase"/>
    <property type="match status" value="1"/>
</dbReference>
<dbReference type="FunFam" id="1.10.287.130:FF:000038">
    <property type="entry name" value="Sensory transduction histidine kinase"/>
    <property type="match status" value="1"/>
</dbReference>
<dbReference type="OrthoDB" id="9796100at2"/>
<proteinExistence type="predicted"/>
<dbReference type="InterPro" id="IPR003594">
    <property type="entry name" value="HATPase_dom"/>
</dbReference>
<dbReference type="SMART" id="SM00065">
    <property type="entry name" value="GAF"/>
    <property type="match status" value="1"/>
</dbReference>
<keyword evidence="6" id="KW-0547">Nucleotide-binding</keyword>
<dbReference type="Pfam" id="PF13185">
    <property type="entry name" value="GAF_2"/>
    <property type="match status" value="1"/>
</dbReference>
<dbReference type="SUPFAM" id="SSF55785">
    <property type="entry name" value="PYP-like sensor domain (PAS domain)"/>
    <property type="match status" value="1"/>
</dbReference>
<dbReference type="InterPro" id="IPR005467">
    <property type="entry name" value="His_kinase_dom"/>
</dbReference>
<protein>
    <recommendedName>
        <fullName evidence="3">histidine kinase</fullName>
        <ecNumber evidence="3">2.7.13.3</ecNumber>
    </recommendedName>
</protein>
<accession>A0A1G7A5X6</accession>
<keyword evidence="8" id="KW-0067">ATP-binding</keyword>
<dbReference type="InterPro" id="IPR003661">
    <property type="entry name" value="HisK_dim/P_dom"/>
</dbReference>
<dbReference type="GO" id="GO:0005524">
    <property type="term" value="F:ATP binding"/>
    <property type="evidence" value="ECO:0007669"/>
    <property type="project" value="UniProtKB-KW"/>
</dbReference>
<evidence type="ECO:0000256" key="4">
    <source>
        <dbReference type="ARBA" id="ARBA00022553"/>
    </source>
</evidence>
<comment type="subcellular location">
    <subcellularLocation>
        <location evidence="2">Membrane</location>
    </subcellularLocation>
</comment>
<dbReference type="InterPro" id="IPR035965">
    <property type="entry name" value="PAS-like_dom_sf"/>
</dbReference>
<dbReference type="Proteomes" id="UP000183685">
    <property type="component" value="Unassembled WGS sequence"/>
</dbReference>
<dbReference type="Pfam" id="PF00512">
    <property type="entry name" value="HisKA"/>
    <property type="match status" value="1"/>
</dbReference>
<feature type="domain" description="Histidine kinase" evidence="11">
    <location>
        <begin position="321"/>
        <end position="541"/>
    </location>
</feature>
<evidence type="ECO:0000313" key="13">
    <source>
        <dbReference type="Proteomes" id="UP000183685"/>
    </source>
</evidence>
<dbReference type="PANTHER" id="PTHR43711:SF26">
    <property type="entry name" value="SENSOR HISTIDINE KINASE RCSC"/>
    <property type="match status" value="1"/>
</dbReference>
<dbReference type="SMART" id="SM00387">
    <property type="entry name" value="HATPase_c"/>
    <property type="match status" value="1"/>
</dbReference>
<organism evidence="12 13">
    <name type="scientific">Kordiimonas lacus</name>
    <dbReference type="NCBI Taxonomy" id="637679"/>
    <lineage>
        <taxon>Bacteria</taxon>
        <taxon>Pseudomonadati</taxon>
        <taxon>Pseudomonadota</taxon>
        <taxon>Alphaproteobacteria</taxon>
        <taxon>Kordiimonadales</taxon>
        <taxon>Kordiimonadaceae</taxon>
        <taxon>Kordiimonas</taxon>
    </lineage>
</organism>
<dbReference type="Gene3D" id="1.10.287.130">
    <property type="match status" value="1"/>
</dbReference>
<dbReference type="EC" id="2.7.13.3" evidence="3"/>